<dbReference type="Pfam" id="PF12802">
    <property type="entry name" value="MarR_2"/>
    <property type="match status" value="1"/>
</dbReference>
<keyword evidence="3" id="KW-1185">Reference proteome</keyword>
<evidence type="ECO:0000259" key="1">
    <source>
        <dbReference type="PROSITE" id="PS50995"/>
    </source>
</evidence>
<feature type="domain" description="HTH marR-type" evidence="1">
    <location>
        <begin position="7"/>
        <end position="143"/>
    </location>
</feature>
<dbReference type="OrthoDB" id="5511415at2"/>
<dbReference type="PANTHER" id="PTHR33164:SF43">
    <property type="entry name" value="HTH-TYPE TRANSCRIPTIONAL REPRESSOR YETL"/>
    <property type="match status" value="1"/>
</dbReference>
<dbReference type="EMBL" id="AAOW01000009">
    <property type="protein sequence ID" value="EAR61319.1"/>
    <property type="molecule type" value="Genomic_DNA"/>
</dbReference>
<dbReference type="InterPro" id="IPR036390">
    <property type="entry name" value="WH_DNA-bd_sf"/>
</dbReference>
<dbReference type="GO" id="GO:0003700">
    <property type="term" value="F:DNA-binding transcription factor activity"/>
    <property type="evidence" value="ECO:0007669"/>
    <property type="project" value="InterPro"/>
</dbReference>
<dbReference type="InterPro" id="IPR039422">
    <property type="entry name" value="MarR/SlyA-like"/>
</dbReference>
<dbReference type="PROSITE" id="PS50995">
    <property type="entry name" value="HTH_MARR_2"/>
    <property type="match status" value="1"/>
</dbReference>
<gene>
    <name evidence="2" type="ORF">MED92_11349</name>
</gene>
<proteinExistence type="predicted"/>
<name>A0A7U8C4Z8_NEPCE</name>
<dbReference type="InterPro" id="IPR036388">
    <property type="entry name" value="WH-like_DNA-bd_sf"/>
</dbReference>
<protein>
    <submittedName>
        <fullName evidence="2">Transcriptional regulator, MarR family protein</fullName>
    </submittedName>
</protein>
<dbReference type="Proteomes" id="UP000002171">
    <property type="component" value="Unassembled WGS sequence"/>
</dbReference>
<accession>A0A7U8C4Z8</accession>
<dbReference type="GO" id="GO:0006950">
    <property type="term" value="P:response to stress"/>
    <property type="evidence" value="ECO:0007669"/>
    <property type="project" value="TreeGrafter"/>
</dbReference>
<dbReference type="SMART" id="SM00347">
    <property type="entry name" value="HTH_MARR"/>
    <property type="match status" value="1"/>
</dbReference>
<dbReference type="RefSeq" id="WP_007019879.1">
    <property type="nucleotide sequence ID" value="NZ_CH724125.1"/>
</dbReference>
<sequence length="143" mass="16593">MIIQPKHEIFTLVVLEVFKVVGQLNIDGDNMSREFNLTASRWKVLGTIGLSKQLLTVSEISRHVGQSRQAVQRLVDIMLDDGLLIMEENPNHKRAKYIKLTKLGQKIHERLYVKQIDWAKKYSADIDKKNLERTLEVLKQISR</sequence>
<organism evidence="2 3">
    <name type="scientific">Neptuniibacter caesariensis</name>
    <dbReference type="NCBI Taxonomy" id="207954"/>
    <lineage>
        <taxon>Bacteria</taxon>
        <taxon>Pseudomonadati</taxon>
        <taxon>Pseudomonadota</taxon>
        <taxon>Gammaproteobacteria</taxon>
        <taxon>Oceanospirillales</taxon>
        <taxon>Oceanospirillaceae</taxon>
        <taxon>Neptuniibacter</taxon>
    </lineage>
</organism>
<dbReference type="SUPFAM" id="SSF46785">
    <property type="entry name" value="Winged helix' DNA-binding domain"/>
    <property type="match status" value="1"/>
</dbReference>
<evidence type="ECO:0000313" key="3">
    <source>
        <dbReference type="Proteomes" id="UP000002171"/>
    </source>
</evidence>
<dbReference type="Gene3D" id="1.10.10.10">
    <property type="entry name" value="Winged helix-like DNA-binding domain superfamily/Winged helix DNA-binding domain"/>
    <property type="match status" value="1"/>
</dbReference>
<reference evidence="2 3" key="1">
    <citation type="submission" date="2006-02" db="EMBL/GenBank/DDBJ databases">
        <authorList>
            <person name="Pinhassi J."/>
            <person name="Pedros-Alio C."/>
            <person name="Ferriera S."/>
            <person name="Johnson J."/>
            <person name="Kravitz S."/>
            <person name="Halpern A."/>
            <person name="Remington K."/>
            <person name="Beeson K."/>
            <person name="Tran B."/>
            <person name="Rogers Y.-H."/>
            <person name="Friedman R."/>
            <person name="Venter J.C."/>
        </authorList>
    </citation>
    <scope>NUCLEOTIDE SEQUENCE [LARGE SCALE GENOMIC DNA]</scope>
    <source>
        <strain evidence="2 3">MED92</strain>
    </source>
</reference>
<comment type="caution">
    <text evidence="2">The sequence shown here is derived from an EMBL/GenBank/DDBJ whole genome shotgun (WGS) entry which is preliminary data.</text>
</comment>
<dbReference type="PANTHER" id="PTHR33164">
    <property type="entry name" value="TRANSCRIPTIONAL REGULATOR, MARR FAMILY"/>
    <property type="match status" value="1"/>
</dbReference>
<dbReference type="InterPro" id="IPR000835">
    <property type="entry name" value="HTH_MarR-typ"/>
</dbReference>
<evidence type="ECO:0000313" key="2">
    <source>
        <dbReference type="EMBL" id="EAR61319.1"/>
    </source>
</evidence>
<dbReference type="AlphaFoldDB" id="A0A7U8C4Z8"/>